<dbReference type="eggNOG" id="COG2079">
    <property type="taxonomic scope" value="Bacteria"/>
</dbReference>
<dbReference type="AlphaFoldDB" id="G2NZ30"/>
<reference evidence="2" key="1">
    <citation type="submission" date="2011-08" db="EMBL/GenBank/DDBJ databases">
        <title>Complete sequence of chromosome of Streptomyces violaceusniger Tu 4113.</title>
        <authorList>
            <consortium name="US DOE Joint Genome Institute"/>
            <person name="Lucas S."/>
            <person name="Han J."/>
            <person name="Lapidus A."/>
            <person name="Cheng J.-F."/>
            <person name="Goodwin L."/>
            <person name="Pitluck S."/>
            <person name="Peters L."/>
            <person name="Ivanova N."/>
            <person name="Daligault H."/>
            <person name="Detter J.C."/>
            <person name="Han C."/>
            <person name="Tapia R."/>
            <person name="Land M."/>
            <person name="Hauser L."/>
            <person name="Kyrpides N."/>
            <person name="Ivanova N."/>
            <person name="Pagani I."/>
            <person name="Hagen A."/>
            <person name="Katz L."/>
            <person name="Fiedler H.-P."/>
            <person name="Keasling J."/>
            <person name="Fortman J."/>
            <person name="Woyke T."/>
        </authorList>
    </citation>
    <scope>NUCLEOTIDE SEQUENCE [LARGE SCALE GENOMIC DNA]</scope>
    <source>
        <strain evidence="2">Tu 4113</strain>
    </source>
</reference>
<dbReference type="KEGG" id="svl:Strvi_3236"/>
<feature type="region of interest" description="Disordered" evidence="1">
    <location>
        <begin position="40"/>
        <end position="68"/>
    </location>
</feature>
<dbReference type="GO" id="GO:0016829">
    <property type="term" value="F:lyase activity"/>
    <property type="evidence" value="ECO:0007669"/>
    <property type="project" value="InterPro"/>
</dbReference>
<dbReference type="InterPro" id="IPR036148">
    <property type="entry name" value="MmgE/PrpD_sf"/>
</dbReference>
<accession>G2NZ30</accession>
<organism evidence="2 3">
    <name type="scientific">Streptomyces violaceusniger (strain Tu 4113)</name>
    <dbReference type="NCBI Taxonomy" id="653045"/>
    <lineage>
        <taxon>Bacteria</taxon>
        <taxon>Bacillati</taxon>
        <taxon>Actinomycetota</taxon>
        <taxon>Actinomycetes</taxon>
        <taxon>Kitasatosporales</taxon>
        <taxon>Streptomycetaceae</taxon>
        <taxon>Streptomyces</taxon>
        <taxon>Streptomyces violaceusniger group</taxon>
    </lineage>
</organism>
<dbReference type="SUPFAM" id="SSF103378">
    <property type="entry name" value="2-methylcitrate dehydratase PrpD"/>
    <property type="match status" value="1"/>
</dbReference>
<evidence type="ECO:0000256" key="1">
    <source>
        <dbReference type="SAM" id="MobiDB-lite"/>
    </source>
</evidence>
<proteinExistence type="predicted"/>
<dbReference type="Gene3D" id="1.10.4100.10">
    <property type="entry name" value="2-methylcitrate dehydratase PrpD"/>
    <property type="match status" value="1"/>
</dbReference>
<dbReference type="EMBL" id="CP002994">
    <property type="protein sequence ID" value="AEM82924.1"/>
    <property type="molecule type" value="Genomic_DNA"/>
</dbReference>
<sequence>MSVLEELVRRGRNGPRTAAPDTRPRAALHVLDTLGCVAAGAPRPPAAQPARFTARTGDTGELCTPAVAGTPSPRTAVLMEPVPAHAEWCDALHPTAAVVPAAAVAPAGNDQGLSPMRCPGRGRP</sequence>
<feature type="region of interest" description="Disordered" evidence="1">
    <location>
        <begin position="1"/>
        <end position="21"/>
    </location>
</feature>
<dbReference type="HOGENOM" id="CLU_2002723_0_0_11"/>
<gene>
    <name evidence="2" type="ORF">Strvi_3236</name>
</gene>
<keyword evidence="3" id="KW-1185">Reference proteome</keyword>
<name>G2NZ30_STRV4</name>
<protein>
    <submittedName>
        <fullName evidence="2">Uncharacterized protein</fullName>
    </submittedName>
</protein>
<evidence type="ECO:0000313" key="3">
    <source>
        <dbReference type="Proteomes" id="UP000008703"/>
    </source>
</evidence>
<dbReference type="Proteomes" id="UP000008703">
    <property type="component" value="Chromosome"/>
</dbReference>
<dbReference type="InterPro" id="IPR042183">
    <property type="entry name" value="MmgE/PrpD_sf_1"/>
</dbReference>
<evidence type="ECO:0000313" key="2">
    <source>
        <dbReference type="EMBL" id="AEM82924.1"/>
    </source>
</evidence>
<dbReference type="RefSeq" id="WP_014056423.1">
    <property type="nucleotide sequence ID" value="NC_015957.1"/>
</dbReference>